<keyword evidence="4" id="KW-1185">Reference proteome</keyword>
<dbReference type="SUPFAM" id="SSF52172">
    <property type="entry name" value="CheY-like"/>
    <property type="match status" value="1"/>
</dbReference>
<dbReference type="Pfam" id="PF00196">
    <property type="entry name" value="GerE"/>
    <property type="match status" value="1"/>
</dbReference>
<dbReference type="InterPro" id="IPR001789">
    <property type="entry name" value="Sig_transdc_resp-reg_receiver"/>
</dbReference>
<dbReference type="InterPro" id="IPR000792">
    <property type="entry name" value="Tscrpt_reg_LuxR_C"/>
</dbReference>
<dbReference type="GO" id="GO:0000160">
    <property type="term" value="P:phosphorelay signal transduction system"/>
    <property type="evidence" value="ECO:0007669"/>
    <property type="project" value="InterPro"/>
</dbReference>
<dbReference type="Proteomes" id="UP000182306">
    <property type="component" value="Plasmid C"/>
</dbReference>
<dbReference type="SUPFAM" id="SSF46894">
    <property type="entry name" value="C-terminal effector domain of the bipartite response regulators"/>
    <property type="match status" value="1"/>
</dbReference>
<sequence>MPRTDSSVHPLSIKSALVIDDHPLYCDALAATMESAFNTRRIRMATSLAEALQQLRLRFSPDLIMLDLNLPDASGLSAFLKIKEKTPEIPVIVISAMTSQGIIQSVLSAGAAGFIPKDIGRESFYKAMHDIWNGKTYVPPGYTMPARTPAASDLSLEAISRKIAHLSHQQTRILGLICEGMPNKLIAYELQLAEATVKAHITALLRRLGVHNRTQAAMLVREVSIRHSLQ</sequence>
<evidence type="ECO:0000256" key="1">
    <source>
        <dbReference type="ARBA" id="ARBA00022553"/>
    </source>
</evidence>
<organism evidence="3 4">
    <name type="scientific">Sinorhizobium americanum</name>
    <dbReference type="NCBI Taxonomy" id="194963"/>
    <lineage>
        <taxon>Bacteria</taxon>
        <taxon>Pseudomonadati</taxon>
        <taxon>Pseudomonadota</taxon>
        <taxon>Alphaproteobacteria</taxon>
        <taxon>Hyphomicrobiales</taxon>
        <taxon>Rhizobiaceae</taxon>
        <taxon>Sinorhizobium/Ensifer group</taxon>
        <taxon>Sinorhizobium</taxon>
    </lineage>
</organism>
<protein>
    <submittedName>
        <fullName evidence="3">Glycerol metabolism activator</fullName>
    </submittedName>
</protein>
<dbReference type="InterPro" id="IPR011006">
    <property type="entry name" value="CheY-like_superfamily"/>
</dbReference>
<dbReference type="EMBL" id="CP013110">
    <property type="protein sequence ID" value="APG94090.1"/>
    <property type="molecule type" value="Genomic_DNA"/>
</dbReference>
<dbReference type="Pfam" id="PF00072">
    <property type="entry name" value="Response_reg"/>
    <property type="match status" value="1"/>
</dbReference>
<dbReference type="InterPro" id="IPR051015">
    <property type="entry name" value="EvgA-like"/>
</dbReference>
<dbReference type="RefSeq" id="WP_064253913.1">
    <property type="nucleotide sequence ID" value="NZ_CP013110.1"/>
</dbReference>
<dbReference type="PROSITE" id="PS00622">
    <property type="entry name" value="HTH_LUXR_1"/>
    <property type="match status" value="1"/>
</dbReference>
<dbReference type="Gene3D" id="3.40.50.2300">
    <property type="match status" value="1"/>
</dbReference>
<dbReference type="SMART" id="SM00448">
    <property type="entry name" value="REC"/>
    <property type="match status" value="1"/>
</dbReference>
<gene>
    <name evidence="3" type="primary">agmR</name>
    <name evidence="3" type="ORF">SAMCFNEI73_pC0368</name>
</gene>
<name>A0A1L3LVG5_9HYPH</name>
<dbReference type="OrthoDB" id="9814495at2"/>
<dbReference type="AlphaFoldDB" id="A0A1L3LVG5"/>
<accession>A0A1L3LVG5</accession>
<keyword evidence="2" id="KW-0238">DNA-binding</keyword>
<proteinExistence type="predicted"/>
<dbReference type="CDD" id="cd06170">
    <property type="entry name" value="LuxR_C_like"/>
    <property type="match status" value="1"/>
</dbReference>
<dbReference type="PROSITE" id="PS50110">
    <property type="entry name" value="RESPONSE_REGULATORY"/>
    <property type="match status" value="1"/>
</dbReference>
<evidence type="ECO:0000256" key="2">
    <source>
        <dbReference type="ARBA" id="ARBA00023125"/>
    </source>
</evidence>
<dbReference type="InterPro" id="IPR058245">
    <property type="entry name" value="NreC/VraR/RcsB-like_REC"/>
</dbReference>
<geneLocation type="plasmid" evidence="3 4">
    <name>C</name>
</geneLocation>
<keyword evidence="1" id="KW-0597">Phosphoprotein</keyword>
<dbReference type="PANTHER" id="PTHR45566:SF1">
    <property type="entry name" value="HTH-TYPE TRANSCRIPTIONAL REGULATOR YHJB-RELATED"/>
    <property type="match status" value="1"/>
</dbReference>
<dbReference type="SMART" id="SM00421">
    <property type="entry name" value="HTH_LUXR"/>
    <property type="match status" value="1"/>
</dbReference>
<reference evidence="3 4" key="1">
    <citation type="submission" date="2015-10" db="EMBL/GenBank/DDBJ databases">
        <title>Genomic differences between typical nodule nitrogen-fixing rhizobial strains and those coming from bean seeds.</title>
        <authorList>
            <person name="Peralta H."/>
            <person name="Aguilar-Vera A."/>
            <person name="Diaz R."/>
            <person name="Mora Y."/>
            <person name="Martinez-Batallar G."/>
            <person name="Salazar E."/>
            <person name="Vargas-Lagunas C."/>
            <person name="Encarnacion S."/>
            <person name="Girard L."/>
            <person name="Mora J."/>
        </authorList>
    </citation>
    <scope>NUCLEOTIDE SEQUENCE [LARGE SCALE GENOMIC DNA]</scope>
    <source>
        <strain evidence="3 4">CFNEI 73</strain>
        <plasmid evidence="3 4">C</plasmid>
    </source>
</reference>
<dbReference type="PRINTS" id="PR00038">
    <property type="entry name" value="HTHLUXR"/>
</dbReference>
<dbReference type="GO" id="GO:0006355">
    <property type="term" value="P:regulation of DNA-templated transcription"/>
    <property type="evidence" value="ECO:0007669"/>
    <property type="project" value="InterPro"/>
</dbReference>
<evidence type="ECO:0000313" key="4">
    <source>
        <dbReference type="Proteomes" id="UP000182306"/>
    </source>
</evidence>
<dbReference type="PROSITE" id="PS50043">
    <property type="entry name" value="HTH_LUXR_2"/>
    <property type="match status" value="1"/>
</dbReference>
<dbReference type="PANTHER" id="PTHR45566">
    <property type="entry name" value="HTH-TYPE TRANSCRIPTIONAL REGULATOR YHJB-RELATED"/>
    <property type="match status" value="1"/>
</dbReference>
<dbReference type="KEGG" id="same:SAMCFNEI73_pC0368"/>
<dbReference type="CDD" id="cd17535">
    <property type="entry name" value="REC_NarL-like"/>
    <property type="match status" value="1"/>
</dbReference>
<dbReference type="InterPro" id="IPR016032">
    <property type="entry name" value="Sig_transdc_resp-reg_C-effctor"/>
</dbReference>
<dbReference type="GO" id="GO:0003677">
    <property type="term" value="F:DNA binding"/>
    <property type="evidence" value="ECO:0007669"/>
    <property type="project" value="InterPro"/>
</dbReference>
<evidence type="ECO:0000313" key="3">
    <source>
        <dbReference type="EMBL" id="APG94090.1"/>
    </source>
</evidence>
<keyword evidence="3" id="KW-0614">Plasmid</keyword>